<name>A0A9W4U2K4_9PLEO</name>
<proteinExistence type="predicted"/>
<feature type="region of interest" description="Disordered" evidence="1">
    <location>
        <begin position="229"/>
        <end position="304"/>
    </location>
</feature>
<protein>
    <recommendedName>
        <fullName evidence="6">Tetraspanin Tsp3</fullName>
    </recommendedName>
</protein>
<organism evidence="4 5">
    <name type="scientific">Periconia digitata</name>
    <dbReference type="NCBI Taxonomy" id="1303443"/>
    <lineage>
        <taxon>Eukaryota</taxon>
        <taxon>Fungi</taxon>
        <taxon>Dikarya</taxon>
        <taxon>Ascomycota</taxon>
        <taxon>Pezizomycotina</taxon>
        <taxon>Dothideomycetes</taxon>
        <taxon>Pleosporomycetidae</taxon>
        <taxon>Pleosporales</taxon>
        <taxon>Massarineae</taxon>
        <taxon>Periconiaceae</taxon>
        <taxon>Periconia</taxon>
    </lineage>
</organism>
<dbReference type="Proteomes" id="UP001152607">
    <property type="component" value="Unassembled WGS sequence"/>
</dbReference>
<evidence type="ECO:0000313" key="4">
    <source>
        <dbReference type="EMBL" id="CAI6253273.1"/>
    </source>
</evidence>
<dbReference type="EMBL" id="CAOQHR010000001">
    <property type="protein sequence ID" value="CAI6253273.1"/>
    <property type="molecule type" value="Genomic_DNA"/>
</dbReference>
<keyword evidence="3" id="KW-0732">Signal</keyword>
<evidence type="ECO:0000313" key="5">
    <source>
        <dbReference type="Proteomes" id="UP001152607"/>
    </source>
</evidence>
<reference evidence="4" key="1">
    <citation type="submission" date="2023-01" db="EMBL/GenBank/DDBJ databases">
        <authorList>
            <person name="Van Ghelder C."/>
            <person name="Rancurel C."/>
        </authorList>
    </citation>
    <scope>NUCLEOTIDE SEQUENCE</scope>
    <source>
        <strain evidence="4">CNCM I-4278</strain>
    </source>
</reference>
<feature type="transmembrane region" description="Helical" evidence="2">
    <location>
        <begin position="40"/>
        <end position="61"/>
    </location>
</feature>
<keyword evidence="2" id="KW-1133">Transmembrane helix</keyword>
<keyword evidence="5" id="KW-1185">Reference proteome</keyword>
<dbReference type="OrthoDB" id="71600at2759"/>
<evidence type="ECO:0000256" key="1">
    <source>
        <dbReference type="SAM" id="MobiDB-lite"/>
    </source>
</evidence>
<evidence type="ECO:0000256" key="2">
    <source>
        <dbReference type="SAM" id="Phobius"/>
    </source>
</evidence>
<keyword evidence="2" id="KW-0472">Membrane</keyword>
<dbReference type="AlphaFoldDB" id="A0A9W4U2K4"/>
<gene>
    <name evidence="4" type="ORF">PDIGIT_LOCUS1056</name>
</gene>
<feature type="transmembrane region" description="Helical" evidence="2">
    <location>
        <begin position="185"/>
        <end position="206"/>
    </location>
</feature>
<feature type="chain" id="PRO_5040725142" description="Tetraspanin Tsp3" evidence="3">
    <location>
        <begin position="30"/>
        <end position="304"/>
    </location>
</feature>
<accession>A0A9W4U2K4</accession>
<feature type="signal peptide" evidence="3">
    <location>
        <begin position="1"/>
        <end position="29"/>
    </location>
</feature>
<sequence length="304" mass="33395">MAYTRKQVVTCISIVFLLLVTALAAYASSENERFSIPIPNGLSYATTLLPLVSGLLLEFGYDITRIQERRKRLPRGNTTRPAPVIVANTLIFIYSTVVITLLGTHAAPPPGHDCALRERWTALFKSKNVEGIRTIQQALQCCGFQNSRDMSWPFPDKTHDATACEKTFGHSNGCFEPWKGQERRVAGILMAVVGLVFVWQFTIIAVPTERESWLHSVVPDRVSRIIAADDEESGGGGSRPNIGFLTASNGYSDRVQEEISDDEGGARGGARRAIEGGVQQVRSALDGQPEEPDHAPDENAWLRS</sequence>
<evidence type="ECO:0008006" key="6">
    <source>
        <dbReference type="Google" id="ProtNLM"/>
    </source>
</evidence>
<keyword evidence="2" id="KW-0812">Transmembrane</keyword>
<evidence type="ECO:0000256" key="3">
    <source>
        <dbReference type="SAM" id="SignalP"/>
    </source>
</evidence>
<comment type="caution">
    <text evidence="4">The sequence shown here is derived from an EMBL/GenBank/DDBJ whole genome shotgun (WGS) entry which is preliminary data.</text>
</comment>
<feature type="transmembrane region" description="Helical" evidence="2">
    <location>
        <begin position="82"/>
        <end position="102"/>
    </location>
</feature>